<dbReference type="EMBL" id="UPXX01000013">
    <property type="protein sequence ID" value="VBB42558.1"/>
    <property type="molecule type" value="Genomic_DNA"/>
</dbReference>
<dbReference type="InterPro" id="IPR039459">
    <property type="entry name" value="RepB-like_DNA_primase_dom"/>
</dbReference>
<dbReference type="Gene3D" id="1.10.1240.50">
    <property type="match status" value="1"/>
</dbReference>
<dbReference type="Pfam" id="PF22448">
    <property type="entry name" value="RepB_primase_C"/>
    <property type="match status" value="1"/>
</dbReference>
<evidence type="ECO:0000313" key="4">
    <source>
        <dbReference type="EMBL" id="VBB44981.1"/>
    </source>
</evidence>
<name>A0A653AA80_UNCDX</name>
<dbReference type="AlphaFoldDB" id="A0A653AA80"/>
<feature type="domain" description="RepB-like DNA primase" evidence="1">
    <location>
        <begin position="37"/>
        <end position="163"/>
    </location>
</feature>
<accession>A0A653AA80</accession>
<sequence length="280" mass="32464">MDAVLRKLHRFFRQKWHLAVLHPEKGRWIVQPHPDHIPYLKALNASGCHILLQPLEQSRYLLADDLSWERVCRHHRQPDNTWRPGRMVVETSPHNFQVWIRSAHPLDLHHKRILLHMLHSDPAADPNNRFGRCPGFRNRKPCHRTPDGQYPLSRLIWVDYNSSAIIPQHLFQAMTPSSPQPFPPPPPGGAVCLSSPPSRSRYLRATESETDFAYVLALLRRGYSEHAIRSLLIEQRTSWDHHQGERRKNAYINTTIAKAKTIIQNKSVQITPKITTNRPG</sequence>
<dbReference type="InterPro" id="IPR054366">
    <property type="entry name" value="RepB/MobA-like_C"/>
</dbReference>
<dbReference type="Pfam" id="PF16793">
    <property type="entry name" value="RepB_primase"/>
    <property type="match status" value="1"/>
</dbReference>
<feature type="domain" description="RepB/MobA-like C-terminal" evidence="2">
    <location>
        <begin position="208"/>
        <end position="259"/>
    </location>
</feature>
<gene>
    <name evidence="3" type="ORF">TRIP_B200698</name>
    <name evidence="4" type="ORF">TRIP_B350140</name>
</gene>
<proteinExistence type="predicted"/>
<evidence type="ECO:0000259" key="2">
    <source>
        <dbReference type="Pfam" id="PF22448"/>
    </source>
</evidence>
<dbReference type="EMBL" id="UPXX01000029">
    <property type="protein sequence ID" value="VBB44981.1"/>
    <property type="molecule type" value="Genomic_DNA"/>
</dbReference>
<evidence type="ECO:0000259" key="1">
    <source>
        <dbReference type="Pfam" id="PF16793"/>
    </source>
</evidence>
<organism evidence="4">
    <name type="scientific">Uncultured Desulfatiglans sp</name>
    <dbReference type="NCBI Taxonomy" id="1748965"/>
    <lineage>
        <taxon>Bacteria</taxon>
        <taxon>Pseudomonadati</taxon>
        <taxon>Thermodesulfobacteriota</taxon>
        <taxon>Desulfobacteria</taxon>
        <taxon>Desulfatiglandales</taxon>
        <taxon>Desulfatiglandaceae</taxon>
        <taxon>Desulfatiglans</taxon>
        <taxon>environmental samples</taxon>
    </lineage>
</organism>
<reference evidence="4" key="1">
    <citation type="submission" date="2018-07" db="EMBL/GenBank/DDBJ databases">
        <authorList>
            <consortium name="Genoscope - CEA"/>
            <person name="William W."/>
        </authorList>
    </citation>
    <scope>NUCLEOTIDE SEQUENCE</scope>
    <source>
        <strain evidence="4">IK1</strain>
    </source>
</reference>
<evidence type="ECO:0000313" key="3">
    <source>
        <dbReference type="EMBL" id="VBB42558.1"/>
    </source>
</evidence>
<dbReference type="Gene3D" id="3.30.70.1790">
    <property type="entry name" value="RepB DNA-primase, N-terminal domain"/>
    <property type="match status" value="1"/>
</dbReference>
<protein>
    <submittedName>
        <fullName evidence="4">Integrase catalytic region</fullName>
    </submittedName>
</protein>